<sequence length="425" mass="49389">MKYRIEDINIGRDGKEKVPDLINFVWVGDLNVANLEYMKIWKETNADKEIYLWVDDSTYVFKFFHEEIGNYVSSQQSAKKQELEIEIKNQAYEYITKFLDNHCDIDKLALSFLLEKKITKALPELLNYNRPSAPEGVTLKNIDELFAGDFNELKRYYLYEIILRGNFASASDIVRLIIIYQYGGIYLDMDTLPNTDCVFEKLNYFLSENDMFESDFILSLKTKLILAKLNLINFDNSKEQERFESIFYSSGVEFERLITLANEDLNYFTISKIPSLGRMYVHKNLLSLGSLKKLKGVYFNSFLASHSKSKGLSIIIRTLRKRYKFIEKNNCVFSAYQGNVENCYLTRMLTWRTELYTRNYVVTSALSGPGLLVECLLGLAYHLLDLSPSFPPSSVAVEMQDEKYGIALFQHNLHTPDGNDSSWRY</sequence>
<dbReference type="GO" id="GO:0016740">
    <property type="term" value="F:transferase activity"/>
    <property type="evidence" value="ECO:0007669"/>
    <property type="project" value="UniProtKB-KW"/>
</dbReference>
<protein>
    <submittedName>
        <fullName evidence="2">Glycosyl transferase</fullName>
    </submittedName>
</protein>
<name>A0ABS6VB53_9GAMM</name>
<reference evidence="2 3" key="1">
    <citation type="submission" date="2021-07" db="EMBL/GenBank/DDBJ databases">
        <title>A novel phosphonate cluster across the Pantoea species complex is important for pathogenicity in onion.</title>
        <authorList>
            <person name="Zhao M."/>
            <person name="Stice S."/>
            <person name="Shin G.Y."/>
            <person name="Coutinho T."/>
            <person name="Gitaitis R."/>
            <person name="Kvitko B."/>
            <person name="Dutta B."/>
        </authorList>
    </citation>
    <scope>NUCLEOTIDE SEQUENCE [LARGE SCALE GENOMIC DNA]</scope>
    <source>
        <strain evidence="2 3">BD 382</strain>
    </source>
</reference>
<feature type="domain" description="GT44" evidence="1">
    <location>
        <begin position="22"/>
        <end position="95"/>
    </location>
</feature>
<keyword evidence="2" id="KW-0808">Transferase</keyword>
<feature type="domain" description="GT44" evidence="1">
    <location>
        <begin position="96"/>
        <end position="360"/>
    </location>
</feature>
<comment type="caution">
    <text evidence="2">The sequence shown here is derived from an EMBL/GenBank/DDBJ whole genome shotgun (WGS) entry which is preliminary data.</text>
</comment>
<dbReference type="Pfam" id="PF12919">
    <property type="entry name" value="TcdA_TcdB"/>
    <property type="match status" value="2"/>
</dbReference>
<dbReference type="InterPro" id="IPR024770">
    <property type="entry name" value="TcdA/TcdB_cat"/>
</dbReference>
<accession>A0ABS6VB53</accession>
<evidence type="ECO:0000313" key="2">
    <source>
        <dbReference type="EMBL" id="MBW1256537.1"/>
    </source>
</evidence>
<dbReference type="RefSeq" id="WP_218994744.1">
    <property type="nucleotide sequence ID" value="NZ_JAHVXU010000002.1"/>
</dbReference>
<dbReference type="EMBL" id="JAHVXZ010000002">
    <property type="protein sequence ID" value="MBW1256537.1"/>
    <property type="molecule type" value="Genomic_DNA"/>
</dbReference>
<gene>
    <name evidence="2" type="ORF">KYI95_04840</name>
</gene>
<proteinExistence type="predicted"/>
<organism evidence="2 3">
    <name type="scientific">Pantoea allii</name>
    <dbReference type="NCBI Taxonomy" id="574096"/>
    <lineage>
        <taxon>Bacteria</taxon>
        <taxon>Pseudomonadati</taxon>
        <taxon>Pseudomonadota</taxon>
        <taxon>Gammaproteobacteria</taxon>
        <taxon>Enterobacterales</taxon>
        <taxon>Erwiniaceae</taxon>
        <taxon>Pantoea</taxon>
    </lineage>
</organism>
<evidence type="ECO:0000259" key="1">
    <source>
        <dbReference type="Pfam" id="PF12919"/>
    </source>
</evidence>
<dbReference type="Proteomes" id="UP001197236">
    <property type="component" value="Unassembled WGS sequence"/>
</dbReference>
<keyword evidence="3" id="KW-1185">Reference proteome</keyword>
<evidence type="ECO:0000313" key="3">
    <source>
        <dbReference type="Proteomes" id="UP001197236"/>
    </source>
</evidence>